<dbReference type="Gene3D" id="3.30.450.260">
    <property type="entry name" value="Haem NO binding associated domain"/>
    <property type="match status" value="1"/>
</dbReference>
<keyword evidence="5" id="KW-0342">GTP-binding</keyword>
<dbReference type="InterPro" id="IPR029787">
    <property type="entry name" value="Nucleotide_cyclase"/>
</dbReference>
<dbReference type="Pfam" id="PF00211">
    <property type="entry name" value="Guanylate_cyc"/>
    <property type="match status" value="1"/>
</dbReference>
<dbReference type="STRING" id="946362.F2TZE7"/>
<organism evidence="12">
    <name type="scientific">Salpingoeca rosetta (strain ATCC 50818 / BSB-021)</name>
    <dbReference type="NCBI Taxonomy" id="946362"/>
    <lineage>
        <taxon>Eukaryota</taxon>
        <taxon>Choanoflagellata</taxon>
        <taxon>Craspedida</taxon>
        <taxon>Salpingoecidae</taxon>
        <taxon>Salpingoeca</taxon>
    </lineage>
</organism>
<dbReference type="Pfam" id="PF07701">
    <property type="entry name" value="HNOBA"/>
    <property type="match status" value="1"/>
</dbReference>
<dbReference type="Gene3D" id="3.90.1520.10">
    <property type="entry name" value="H-NOX domain"/>
    <property type="match status" value="1"/>
</dbReference>
<dbReference type="Gene3D" id="3.30.70.1230">
    <property type="entry name" value="Nucleotide cyclase"/>
    <property type="match status" value="1"/>
</dbReference>
<accession>F2TZE7</accession>
<feature type="compositionally biased region" description="Polar residues" evidence="9">
    <location>
        <begin position="378"/>
        <end position="389"/>
    </location>
</feature>
<dbReference type="PANTHER" id="PTHR45655:SF13">
    <property type="entry name" value="SOLUBLE GUANYLATE CYCLASE GCY-32-RELATED"/>
    <property type="match status" value="1"/>
</dbReference>
<keyword evidence="12" id="KW-1185">Reference proteome</keyword>
<dbReference type="EMBL" id="GL832957">
    <property type="protein sequence ID" value="EGD78971.1"/>
    <property type="molecule type" value="Genomic_DNA"/>
</dbReference>
<reference evidence="11" key="1">
    <citation type="submission" date="2009-08" db="EMBL/GenBank/DDBJ databases">
        <title>Annotation of Salpingoeca rosetta.</title>
        <authorList>
            <consortium name="The Broad Institute Genome Sequencing Platform"/>
            <person name="Russ C."/>
            <person name="Cuomo C."/>
            <person name="Burger G."/>
            <person name="Gray M.W."/>
            <person name="Holland P.W.H."/>
            <person name="King N."/>
            <person name="Lang F.B.F."/>
            <person name="Roger A.J."/>
            <person name="Ruiz-Trillo I."/>
            <person name="Young S.K."/>
            <person name="Zeng Q."/>
            <person name="Gargeya S."/>
            <person name="Alvarado L."/>
            <person name="Berlin A."/>
            <person name="Chapman S.B."/>
            <person name="Chen Z."/>
            <person name="Freedman E."/>
            <person name="Gellesch M."/>
            <person name="Goldberg J."/>
            <person name="Griggs A."/>
            <person name="Gujja S."/>
            <person name="Heilman E."/>
            <person name="Heiman D."/>
            <person name="Howarth C."/>
            <person name="Mehta T."/>
            <person name="Neiman D."/>
            <person name="Pearson M."/>
            <person name="Roberts A."/>
            <person name="Saif S."/>
            <person name="Shea T."/>
            <person name="Shenoy N."/>
            <person name="Sisk P."/>
            <person name="Stolte C."/>
            <person name="Sykes S."/>
            <person name="White J."/>
            <person name="Yandava C."/>
            <person name="Haas B."/>
            <person name="Nusbaum C."/>
            <person name="Birren B."/>
        </authorList>
    </citation>
    <scope>NUCLEOTIDE SEQUENCE [LARGE SCALE GENOMIC DNA]</scope>
    <source>
        <strain evidence="11">ATCC 50818</strain>
    </source>
</reference>
<dbReference type="OrthoDB" id="6127067at2759"/>
<dbReference type="EC" id="4.6.1.2" evidence="2"/>
<dbReference type="eggNOG" id="KOG4171">
    <property type="taxonomic scope" value="Eukaryota"/>
</dbReference>
<gene>
    <name evidence="11" type="ORF">PTSG_01944</name>
</gene>
<keyword evidence="4" id="KW-0547">Nucleotide-binding</keyword>
<dbReference type="PROSITE" id="PS00452">
    <property type="entry name" value="GUANYLATE_CYCLASE_1"/>
    <property type="match status" value="1"/>
</dbReference>
<feature type="compositionally biased region" description="Acidic residues" evidence="9">
    <location>
        <begin position="341"/>
        <end position="351"/>
    </location>
</feature>
<dbReference type="GO" id="GO:0004383">
    <property type="term" value="F:guanylate cyclase activity"/>
    <property type="evidence" value="ECO:0007669"/>
    <property type="project" value="UniProtKB-EC"/>
</dbReference>
<protein>
    <recommendedName>
        <fullName evidence="2">guanylate cyclase</fullName>
        <ecNumber evidence="2">4.6.1.2</ecNumber>
    </recommendedName>
</protein>
<evidence type="ECO:0000256" key="2">
    <source>
        <dbReference type="ARBA" id="ARBA00012202"/>
    </source>
</evidence>
<dbReference type="Proteomes" id="UP000007799">
    <property type="component" value="Unassembled WGS sequence"/>
</dbReference>
<evidence type="ECO:0000256" key="8">
    <source>
        <dbReference type="RuleBase" id="RU000405"/>
    </source>
</evidence>
<dbReference type="PROSITE" id="PS50125">
    <property type="entry name" value="GUANYLATE_CYCLASE_2"/>
    <property type="match status" value="1"/>
</dbReference>
<dbReference type="SUPFAM" id="SSF55073">
    <property type="entry name" value="Nucleotide cyclase"/>
    <property type="match status" value="1"/>
</dbReference>
<dbReference type="AlphaFoldDB" id="F2TZE7"/>
<dbReference type="InParanoid" id="F2TZE7"/>
<dbReference type="InterPro" id="IPR038158">
    <property type="entry name" value="H-NOX_domain_sf"/>
</dbReference>
<evidence type="ECO:0000313" key="12">
    <source>
        <dbReference type="Proteomes" id="UP000007799"/>
    </source>
</evidence>
<evidence type="ECO:0000256" key="1">
    <source>
        <dbReference type="ARBA" id="ARBA00004496"/>
    </source>
</evidence>
<keyword evidence="7" id="KW-0141">cGMP biosynthesis</keyword>
<evidence type="ECO:0000256" key="3">
    <source>
        <dbReference type="ARBA" id="ARBA00022490"/>
    </source>
</evidence>
<dbReference type="RefSeq" id="XP_004997927.1">
    <property type="nucleotide sequence ID" value="XM_004997870.1"/>
</dbReference>
<dbReference type="SMART" id="SM00044">
    <property type="entry name" value="CYCc"/>
    <property type="match status" value="1"/>
</dbReference>
<dbReference type="InterPro" id="IPR042463">
    <property type="entry name" value="HNOB_dom_associated_sf"/>
</dbReference>
<dbReference type="InterPro" id="IPR024096">
    <property type="entry name" value="NO_sig/Golgi_transp_ligand-bd"/>
</dbReference>
<dbReference type="FunCoup" id="F2TZE7">
    <property type="interactions" value="45"/>
</dbReference>
<dbReference type="GO" id="GO:0005525">
    <property type="term" value="F:GTP binding"/>
    <property type="evidence" value="ECO:0007669"/>
    <property type="project" value="UniProtKB-KW"/>
</dbReference>
<comment type="subcellular location">
    <subcellularLocation>
        <location evidence="1">Cytoplasm</location>
    </subcellularLocation>
</comment>
<evidence type="ECO:0000259" key="10">
    <source>
        <dbReference type="PROSITE" id="PS50125"/>
    </source>
</evidence>
<dbReference type="InterPro" id="IPR011644">
    <property type="entry name" value="Heme_NO-bd"/>
</dbReference>
<dbReference type="SUPFAM" id="SSF111126">
    <property type="entry name" value="Ligand-binding domain in the NO signalling and Golgi transport"/>
    <property type="match status" value="1"/>
</dbReference>
<dbReference type="KEGG" id="sre:PTSG_01944"/>
<evidence type="ECO:0000256" key="9">
    <source>
        <dbReference type="SAM" id="MobiDB-lite"/>
    </source>
</evidence>
<feature type="region of interest" description="Disordered" evidence="9">
    <location>
        <begin position="340"/>
        <end position="362"/>
    </location>
</feature>
<dbReference type="GO" id="GO:0070482">
    <property type="term" value="P:response to oxygen levels"/>
    <property type="evidence" value="ECO:0007669"/>
    <property type="project" value="TreeGrafter"/>
</dbReference>
<dbReference type="InterPro" id="IPR001054">
    <property type="entry name" value="A/G_cyclase"/>
</dbReference>
<sequence length="777" mass="87531">MYGFMHQALIHWLKQLPDGKDVLESIFTDLDIQGPLDDFFRHYSDAQTMLFLDLASKATGHKVEECMFEAGKVSMGTFVRNGYEPVLRTLGKDFFTMLTNLDSLHDNFLSAFPEMKVPLLQPERNPDDSMSIHYYSQRRGLAPFMMGALKSAAKMLYDLDIDIHHRLKRDKDHDHDVFHVFMDPSGFPDGLSASTDDEKMATAQLDATMTNRLFPWHFAVDKDMRIISLGKHLASRMKKDCVGMHADKLFRIARPIDATWDFEDMRARCDKPFLFVTNPKRMLSAEEYSAMLTERHQQRQLHLLKQTNRAHLEEAETAKEVQLPSMVDVSKPHVRLVVNEAAEEDRNEPDADAQSQTDEERSLVCPMSRRFDALSAPSLANTSGSTSRRSSLDALEQNSRYIRKPTHIKLHGEIVYDEAKQVLLFVGNPLVQSLEELNKQGIDLADMPIHCHGREVLYSAMCQAVSASNSNQVEAKLADLDRSMIEVQEKKEQIDALLSSILPENVANALASGQVPPAETYENVTVLFSDIVGFTSISSEVPSLEVMDMLHELFLKFDDLADKHGCYKVETIGDAYMVTAGCPEECEDHALRIAHLAIDMARVAQTVTSPLDGEPIRIRVGLHSGPLMAGVVGRARPRYCLFGDTVNVASRMESNGLPGCIQVTYRFLRCLPHDHDLRIAPRGRLEIKGKGTIKTFLLLGRSASEAPPLLPEDEGTDELSEELRMIRAHHQMRQALQAREHLKSLAKDEHASRGRTPRYSHFSRSAFSTSNALNDYV</sequence>
<feature type="domain" description="Guanylate cyclase" evidence="10">
    <location>
        <begin position="525"/>
        <end position="653"/>
    </location>
</feature>
<dbReference type="CDD" id="cd07302">
    <property type="entry name" value="CHD"/>
    <property type="match status" value="1"/>
</dbReference>
<evidence type="ECO:0000313" key="11">
    <source>
        <dbReference type="EMBL" id="EGD78971.1"/>
    </source>
</evidence>
<keyword evidence="6 8" id="KW-0456">Lyase</keyword>
<dbReference type="FunFam" id="3.30.70.1230:FF:000030">
    <property type="entry name" value="Si:ch211-215j19.12"/>
    <property type="match status" value="1"/>
</dbReference>
<dbReference type="GO" id="GO:0020037">
    <property type="term" value="F:heme binding"/>
    <property type="evidence" value="ECO:0007669"/>
    <property type="project" value="InterPro"/>
</dbReference>
<feature type="region of interest" description="Disordered" evidence="9">
    <location>
        <begin position="375"/>
        <end position="394"/>
    </location>
</feature>
<dbReference type="GeneID" id="16078522"/>
<dbReference type="InterPro" id="IPR011645">
    <property type="entry name" value="HNOB_dom_associated"/>
</dbReference>
<dbReference type="Pfam" id="PF07700">
    <property type="entry name" value="HNOB"/>
    <property type="match status" value="1"/>
</dbReference>
<name>F2TZE7_SALR5</name>
<evidence type="ECO:0000256" key="7">
    <source>
        <dbReference type="ARBA" id="ARBA00023293"/>
    </source>
</evidence>
<evidence type="ECO:0000256" key="6">
    <source>
        <dbReference type="ARBA" id="ARBA00023239"/>
    </source>
</evidence>
<dbReference type="InterPro" id="IPR018297">
    <property type="entry name" value="A/G_cyclase_CS"/>
</dbReference>
<keyword evidence="3" id="KW-0963">Cytoplasm</keyword>
<dbReference type="GO" id="GO:0008074">
    <property type="term" value="C:guanylate cyclase complex, soluble"/>
    <property type="evidence" value="ECO:0007669"/>
    <property type="project" value="TreeGrafter"/>
</dbReference>
<proteinExistence type="inferred from homology"/>
<comment type="similarity">
    <text evidence="8">Belongs to the adenylyl cyclase class-4/guanylyl cyclase family.</text>
</comment>
<evidence type="ECO:0000256" key="4">
    <source>
        <dbReference type="ARBA" id="ARBA00022741"/>
    </source>
</evidence>
<dbReference type="PANTHER" id="PTHR45655">
    <property type="entry name" value="GUANYLATE CYCLASE SOLUBLE SUBUNIT BETA-2"/>
    <property type="match status" value="1"/>
</dbReference>
<dbReference type="GO" id="GO:0019934">
    <property type="term" value="P:cGMP-mediated signaling"/>
    <property type="evidence" value="ECO:0007669"/>
    <property type="project" value="TreeGrafter"/>
</dbReference>
<evidence type="ECO:0000256" key="5">
    <source>
        <dbReference type="ARBA" id="ARBA00023134"/>
    </source>
</evidence>